<proteinExistence type="predicted"/>
<sequence length="176" mass="19361">MSTSEKARNETEHERLDRQLMELLQGFRVAVTGVQVLFAFLLTVPFAPGFDQVDDSGRILFYVALFSAAVASVCFIAPVIQHRLLFRLNQKPLLIRRANRFGIGGALALALAITTSTSLIMKTLISDPAAAITAGLVVTLCSWAWFVQPLLTRRKCRAAPRHPADSSTTGHRDTPR</sequence>
<dbReference type="Proteomes" id="UP000614047">
    <property type="component" value="Unassembled WGS sequence"/>
</dbReference>
<comment type="caution">
    <text evidence="2">The sequence shown here is derived from an EMBL/GenBank/DDBJ whole genome shotgun (WGS) entry which is preliminary data.</text>
</comment>
<name>A0A931DTX9_9ACTN</name>
<dbReference type="RefSeq" id="WP_197015547.1">
    <property type="nucleotide sequence ID" value="NZ_BAABES010000003.1"/>
</dbReference>
<accession>A0A931DTX9</accession>
<feature type="transmembrane region" description="Helical" evidence="1">
    <location>
        <begin position="131"/>
        <end position="151"/>
    </location>
</feature>
<dbReference type="Pfam" id="PF19853">
    <property type="entry name" value="DUF6328"/>
    <property type="match status" value="1"/>
</dbReference>
<evidence type="ECO:0000256" key="1">
    <source>
        <dbReference type="SAM" id="Phobius"/>
    </source>
</evidence>
<evidence type="ECO:0000313" key="2">
    <source>
        <dbReference type="EMBL" id="MBG6093495.1"/>
    </source>
</evidence>
<keyword evidence="1" id="KW-0472">Membrane</keyword>
<keyword evidence="3" id="KW-1185">Reference proteome</keyword>
<gene>
    <name evidence="2" type="ORF">IW256_007608</name>
</gene>
<feature type="transmembrane region" description="Helical" evidence="1">
    <location>
        <begin position="59"/>
        <end position="80"/>
    </location>
</feature>
<organism evidence="2 3">
    <name type="scientific">Actinomadura viridis</name>
    <dbReference type="NCBI Taxonomy" id="58110"/>
    <lineage>
        <taxon>Bacteria</taxon>
        <taxon>Bacillati</taxon>
        <taxon>Actinomycetota</taxon>
        <taxon>Actinomycetes</taxon>
        <taxon>Streptosporangiales</taxon>
        <taxon>Thermomonosporaceae</taxon>
        <taxon>Actinomadura</taxon>
    </lineage>
</organism>
<dbReference type="EMBL" id="JADOUA010000001">
    <property type="protein sequence ID" value="MBG6093495.1"/>
    <property type="molecule type" value="Genomic_DNA"/>
</dbReference>
<feature type="transmembrane region" description="Helical" evidence="1">
    <location>
        <begin position="27"/>
        <end position="47"/>
    </location>
</feature>
<feature type="transmembrane region" description="Helical" evidence="1">
    <location>
        <begin position="101"/>
        <end position="125"/>
    </location>
</feature>
<reference evidence="2" key="1">
    <citation type="submission" date="2020-11" db="EMBL/GenBank/DDBJ databases">
        <title>Sequencing the genomes of 1000 actinobacteria strains.</title>
        <authorList>
            <person name="Klenk H.-P."/>
        </authorList>
    </citation>
    <scope>NUCLEOTIDE SEQUENCE</scope>
    <source>
        <strain evidence="2">DSM 43175</strain>
    </source>
</reference>
<dbReference type="AlphaFoldDB" id="A0A931DTX9"/>
<keyword evidence="1" id="KW-0812">Transmembrane</keyword>
<protein>
    <submittedName>
        <fullName evidence="2">Uncharacterized protein</fullName>
    </submittedName>
</protein>
<keyword evidence="1" id="KW-1133">Transmembrane helix</keyword>
<evidence type="ECO:0000313" key="3">
    <source>
        <dbReference type="Proteomes" id="UP000614047"/>
    </source>
</evidence>
<dbReference type="InterPro" id="IPR046291">
    <property type="entry name" value="DUF6328"/>
</dbReference>